<reference evidence="8 9" key="1">
    <citation type="journal article" date="2015" name="Nature">
        <title>rRNA introns, odd ribosomes, and small enigmatic genomes across a large radiation of phyla.</title>
        <authorList>
            <person name="Brown C.T."/>
            <person name="Hug L.A."/>
            <person name="Thomas B.C."/>
            <person name="Sharon I."/>
            <person name="Castelle C.J."/>
            <person name="Singh A."/>
            <person name="Wilkins M.J."/>
            <person name="Williams K.H."/>
            <person name="Banfield J.F."/>
        </authorList>
    </citation>
    <scope>NUCLEOTIDE SEQUENCE [LARGE SCALE GENOMIC DNA]</scope>
</reference>
<proteinExistence type="predicted"/>
<evidence type="ECO:0000256" key="1">
    <source>
        <dbReference type="ARBA" id="ARBA00022553"/>
    </source>
</evidence>
<keyword evidence="3" id="KW-0805">Transcription regulation</keyword>
<dbReference type="GO" id="GO:0032993">
    <property type="term" value="C:protein-DNA complex"/>
    <property type="evidence" value="ECO:0007669"/>
    <property type="project" value="TreeGrafter"/>
</dbReference>
<dbReference type="PANTHER" id="PTHR48111:SF21">
    <property type="entry name" value="DNA-BINDING DUAL MASTER TRANSCRIPTIONAL REGULATOR RPAA"/>
    <property type="match status" value="1"/>
</dbReference>
<dbReference type="InterPro" id="IPR039420">
    <property type="entry name" value="WalR-like"/>
</dbReference>
<dbReference type="GO" id="GO:0005829">
    <property type="term" value="C:cytosol"/>
    <property type="evidence" value="ECO:0007669"/>
    <property type="project" value="TreeGrafter"/>
</dbReference>
<organism evidence="8 9">
    <name type="scientific">Candidatus Amesbacteria bacterium GW2011_GWA1_47_16</name>
    <dbReference type="NCBI Taxonomy" id="1618353"/>
    <lineage>
        <taxon>Bacteria</taxon>
        <taxon>Candidatus Amesiibacteriota</taxon>
    </lineage>
</organism>
<dbReference type="Pfam" id="PF00072">
    <property type="entry name" value="Response_reg"/>
    <property type="match status" value="1"/>
</dbReference>
<evidence type="ECO:0000256" key="3">
    <source>
        <dbReference type="ARBA" id="ARBA00023015"/>
    </source>
</evidence>
<feature type="modified residue" description="4-aspartylphosphate" evidence="6">
    <location>
        <position position="58"/>
    </location>
</feature>
<dbReference type="InterPro" id="IPR011006">
    <property type="entry name" value="CheY-like_superfamily"/>
</dbReference>
<dbReference type="EMBL" id="LCNV01000011">
    <property type="protein sequence ID" value="KKU64176.1"/>
    <property type="molecule type" value="Genomic_DNA"/>
</dbReference>
<dbReference type="PROSITE" id="PS50110">
    <property type="entry name" value="RESPONSE_REGULATORY"/>
    <property type="match status" value="1"/>
</dbReference>
<evidence type="ECO:0000313" key="9">
    <source>
        <dbReference type="Proteomes" id="UP000034364"/>
    </source>
</evidence>
<dbReference type="GO" id="GO:0006355">
    <property type="term" value="P:regulation of DNA-templated transcription"/>
    <property type="evidence" value="ECO:0007669"/>
    <property type="project" value="TreeGrafter"/>
</dbReference>
<dbReference type="InterPro" id="IPR001789">
    <property type="entry name" value="Sig_transdc_resp-reg_receiver"/>
</dbReference>
<dbReference type="GO" id="GO:0000156">
    <property type="term" value="F:phosphorelay response regulator activity"/>
    <property type="evidence" value="ECO:0007669"/>
    <property type="project" value="TreeGrafter"/>
</dbReference>
<name>A0A0G1S485_9BACT</name>
<sequence>MTPVTRNLLLVEDEIYIRDMYYRVLTEKGYLVEVAQDGQEALDKLMRPGIMYDLVILDILLPKVDGISILRKIKAGDSPIKSTPVILLTNLGTESLIAEAISLGAEKYFIKADLLPKDIALEVDKFFSPSD</sequence>
<dbReference type="SMART" id="SM00448">
    <property type="entry name" value="REC"/>
    <property type="match status" value="1"/>
</dbReference>
<gene>
    <name evidence="8" type="ORF">UX87_C0011G0008</name>
</gene>
<dbReference type="Proteomes" id="UP000034364">
    <property type="component" value="Unassembled WGS sequence"/>
</dbReference>
<dbReference type="AlphaFoldDB" id="A0A0G1S485"/>
<evidence type="ECO:0000256" key="4">
    <source>
        <dbReference type="ARBA" id="ARBA00023125"/>
    </source>
</evidence>
<keyword evidence="2" id="KW-0902">Two-component regulatory system</keyword>
<feature type="domain" description="Response regulatory" evidence="7">
    <location>
        <begin position="7"/>
        <end position="126"/>
    </location>
</feature>
<evidence type="ECO:0000256" key="5">
    <source>
        <dbReference type="ARBA" id="ARBA00023163"/>
    </source>
</evidence>
<dbReference type="PANTHER" id="PTHR48111">
    <property type="entry name" value="REGULATOR OF RPOS"/>
    <property type="match status" value="1"/>
</dbReference>
<evidence type="ECO:0000313" key="8">
    <source>
        <dbReference type="EMBL" id="KKU64176.1"/>
    </source>
</evidence>
<dbReference type="CDD" id="cd17574">
    <property type="entry name" value="REC_OmpR"/>
    <property type="match status" value="1"/>
</dbReference>
<keyword evidence="1 6" id="KW-0597">Phosphoprotein</keyword>
<evidence type="ECO:0000256" key="6">
    <source>
        <dbReference type="PROSITE-ProRule" id="PRU00169"/>
    </source>
</evidence>
<dbReference type="GO" id="GO:0000976">
    <property type="term" value="F:transcription cis-regulatory region binding"/>
    <property type="evidence" value="ECO:0007669"/>
    <property type="project" value="TreeGrafter"/>
</dbReference>
<dbReference type="SUPFAM" id="SSF52172">
    <property type="entry name" value="CheY-like"/>
    <property type="match status" value="1"/>
</dbReference>
<protein>
    <submittedName>
        <fullName evidence="8">Response regulator receiver modulated diguanylate cyclase</fullName>
    </submittedName>
</protein>
<keyword evidence="5" id="KW-0804">Transcription</keyword>
<dbReference type="Gene3D" id="3.40.50.2300">
    <property type="match status" value="1"/>
</dbReference>
<evidence type="ECO:0000259" key="7">
    <source>
        <dbReference type="PROSITE" id="PS50110"/>
    </source>
</evidence>
<evidence type="ECO:0000256" key="2">
    <source>
        <dbReference type="ARBA" id="ARBA00023012"/>
    </source>
</evidence>
<keyword evidence="4" id="KW-0238">DNA-binding</keyword>
<accession>A0A0G1S485</accession>
<comment type="caution">
    <text evidence="8">The sequence shown here is derived from an EMBL/GenBank/DDBJ whole genome shotgun (WGS) entry which is preliminary data.</text>
</comment>